<evidence type="ECO:0000313" key="3">
    <source>
        <dbReference type="Proteomes" id="UP001342314"/>
    </source>
</evidence>
<dbReference type="Proteomes" id="UP001342314">
    <property type="component" value="Unassembled WGS sequence"/>
</dbReference>
<keyword evidence="3" id="KW-1185">Reference proteome</keyword>
<evidence type="ECO:0000256" key="1">
    <source>
        <dbReference type="SAM" id="MobiDB-lite"/>
    </source>
</evidence>
<comment type="caution">
    <text evidence="2">The sequence shown here is derived from an EMBL/GenBank/DDBJ whole genome shotgun (WGS) entry which is preliminary data.</text>
</comment>
<dbReference type="EMBL" id="BQKY01000002">
    <property type="protein sequence ID" value="GJN87912.1"/>
    <property type="molecule type" value="Genomic_DNA"/>
</dbReference>
<evidence type="ECO:0000313" key="2">
    <source>
        <dbReference type="EMBL" id="GJN87912.1"/>
    </source>
</evidence>
<feature type="region of interest" description="Disordered" evidence="1">
    <location>
        <begin position="246"/>
        <end position="270"/>
    </location>
</feature>
<reference evidence="2 3" key="1">
    <citation type="submission" date="2021-12" db="EMBL/GenBank/DDBJ databases">
        <title>High titer production of polyol ester of fatty acids by Rhodotorula paludigena BS15 towards product separation-free biomass refinery.</title>
        <authorList>
            <person name="Mano J."/>
            <person name="Ono H."/>
            <person name="Tanaka T."/>
            <person name="Naito K."/>
            <person name="Sushida H."/>
            <person name="Ike M."/>
            <person name="Tokuyasu K."/>
            <person name="Kitaoka M."/>
        </authorList>
    </citation>
    <scope>NUCLEOTIDE SEQUENCE [LARGE SCALE GENOMIC DNA]</scope>
    <source>
        <strain evidence="2 3">BS15</strain>
    </source>
</reference>
<sequence length="408" mass="44946">MRLPPAAPPHLTILPVVVPTAALEDLAALQAIDQTHDNGFEPLMERAAVSDWLSAGLSSKLLLPRYELPQQVSDAGILGPVWVITEPDSVARLIAALTPKEAAHNVSKELVNLRFTQRLGEDKDGGVYLACHVQLMNLFANRVIIPVFRSTKSYMEAVYNSDLLCPWALRRLDRPSQSRIHFYITCAQAQHVVPALQEGNCHLHPFYTWSILDSNGSAYVLVHLKRRIYSHYQYCRLTVLDSSPNPSDAGKGTGAAKGGRHRSGTVSTDSATQLTLPLKVAADLLNKLDCFAKKKRMEGAFLPPKPASWAPLAEKLRMKYSPFLFLPSKKELLLLRQRDLDNARAVCRTAARLSLPATLSALGYIPKLPSSWFNKLRRGTASIGKPITVSQANFKAVKGKSLTESGQL</sequence>
<protein>
    <submittedName>
        <fullName evidence="2">Uncharacterized protein</fullName>
    </submittedName>
</protein>
<name>A0AAV5GEY1_9BASI</name>
<proteinExistence type="predicted"/>
<organism evidence="2 3">
    <name type="scientific">Rhodotorula paludigena</name>
    <dbReference type="NCBI Taxonomy" id="86838"/>
    <lineage>
        <taxon>Eukaryota</taxon>
        <taxon>Fungi</taxon>
        <taxon>Dikarya</taxon>
        <taxon>Basidiomycota</taxon>
        <taxon>Pucciniomycotina</taxon>
        <taxon>Microbotryomycetes</taxon>
        <taxon>Sporidiobolales</taxon>
        <taxon>Sporidiobolaceae</taxon>
        <taxon>Rhodotorula</taxon>
    </lineage>
</organism>
<gene>
    <name evidence="2" type="ORF">Rhopal_000867-T1</name>
</gene>
<dbReference type="AlphaFoldDB" id="A0AAV5GEY1"/>
<accession>A0AAV5GEY1</accession>